<protein>
    <submittedName>
        <fullName evidence="3">Uncharacterized protein</fullName>
    </submittedName>
</protein>
<keyword evidence="4" id="KW-1185">Reference proteome</keyword>
<evidence type="ECO:0000313" key="4">
    <source>
        <dbReference type="Proteomes" id="UP001396334"/>
    </source>
</evidence>
<proteinExistence type="predicted"/>
<comment type="caution">
    <text evidence="3">The sequence shown here is derived from an EMBL/GenBank/DDBJ whole genome shotgun (WGS) entry which is preliminary data.</text>
</comment>
<dbReference type="Proteomes" id="UP001396334">
    <property type="component" value="Unassembled WGS sequence"/>
</dbReference>
<keyword evidence="2" id="KW-0812">Transmembrane</keyword>
<keyword evidence="2" id="KW-1133">Transmembrane helix</keyword>
<keyword evidence="2" id="KW-0472">Membrane</keyword>
<organism evidence="3 4">
    <name type="scientific">Hibiscus sabdariffa</name>
    <name type="common">roselle</name>
    <dbReference type="NCBI Taxonomy" id="183260"/>
    <lineage>
        <taxon>Eukaryota</taxon>
        <taxon>Viridiplantae</taxon>
        <taxon>Streptophyta</taxon>
        <taxon>Embryophyta</taxon>
        <taxon>Tracheophyta</taxon>
        <taxon>Spermatophyta</taxon>
        <taxon>Magnoliopsida</taxon>
        <taxon>eudicotyledons</taxon>
        <taxon>Gunneridae</taxon>
        <taxon>Pentapetalae</taxon>
        <taxon>rosids</taxon>
        <taxon>malvids</taxon>
        <taxon>Malvales</taxon>
        <taxon>Malvaceae</taxon>
        <taxon>Malvoideae</taxon>
        <taxon>Hibiscus</taxon>
    </lineage>
</organism>
<feature type="region of interest" description="Disordered" evidence="1">
    <location>
        <begin position="32"/>
        <end position="56"/>
    </location>
</feature>
<accession>A0ABR2Q8Q1</accession>
<name>A0ABR2Q8Q1_9ROSI</name>
<dbReference type="EMBL" id="JBBPBN010000043">
    <property type="protein sequence ID" value="KAK8997034.1"/>
    <property type="molecule type" value="Genomic_DNA"/>
</dbReference>
<reference evidence="3 4" key="1">
    <citation type="journal article" date="2024" name="G3 (Bethesda)">
        <title>Genome assembly of Hibiscus sabdariffa L. provides insights into metabolisms of medicinal natural products.</title>
        <authorList>
            <person name="Kim T."/>
        </authorList>
    </citation>
    <scope>NUCLEOTIDE SEQUENCE [LARGE SCALE GENOMIC DNA]</scope>
    <source>
        <strain evidence="3">TK-2024</strain>
        <tissue evidence="3">Old leaves</tissue>
    </source>
</reference>
<sequence length="78" mass="8239">MVSLQIFQRPLIDTGVSSYCLTEADVVKPPLPHVAAKTPTSTPSGTASAPRSPNGQPRVVASVIAPFMALLLAMYLLF</sequence>
<evidence type="ECO:0000256" key="2">
    <source>
        <dbReference type="SAM" id="Phobius"/>
    </source>
</evidence>
<evidence type="ECO:0000313" key="3">
    <source>
        <dbReference type="EMBL" id="KAK8997034.1"/>
    </source>
</evidence>
<feature type="compositionally biased region" description="Low complexity" evidence="1">
    <location>
        <begin position="35"/>
        <end position="53"/>
    </location>
</feature>
<evidence type="ECO:0000256" key="1">
    <source>
        <dbReference type="SAM" id="MobiDB-lite"/>
    </source>
</evidence>
<gene>
    <name evidence="3" type="ORF">V6N11_020526</name>
</gene>
<feature type="transmembrane region" description="Helical" evidence="2">
    <location>
        <begin position="59"/>
        <end position="77"/>
    </location>
</feature>